<dbReference type="SUPFAM" id="SSF56601">
    <property type="entry name" value="beta-lactamase/transpeptidase-like"/>
    <property type="match status" value="1"/>
</dbReference>
<feature type="domain" description="Penicillin-binding protein transpeptidase" evidence="1">
    <location>
        <begin position="4"/>
        <end position="104"/>
    </location>
</feature>
<evidence type="ECO:0000313" key="3">
    <source>
        <dbReference type="Proteomes" id="UP001596512"/>
    </source>
</evidence>
<gene>
    <name evidence="2" type="ORF">ACFQV2_28170</name>
</gene>
<dbReference type="PANTHER" id="PTHR30627">
    <property type="entry name" value="PEPTIDOGLYCAN D,D-TRANSPEPTIDASE"/>
    <property type="match status" value="1"/>
</dbReference>
<organism evidence="2 3">
    <name type="scientific">Actinokineospora soli</name>
    <dbReference type="NCBI Taxonomy" id="1048753"/>
    <lineage>
        <taxon>Bacteria</taxon>
        <taxon>Bacillati</taxon>
        <taxon>Actinomycetota</taxon>
        <taxon>Actinomycetes</taxon>
        <taxon>Pseudonocardiales</taxon>
        <taxon>Pseudonocardiaceae</taxon>
        <taxon>Actinokineospora</taxon>
    </lineage>
</organism>
<sequence length="115" mass="11243">MALVAATVARGGAVTPRLFTDLETTVNQGYDGPSGATVSALRSMMRAVVTSGTGSALGRYGAVAGKTGTAQFGDGANAHGWFAGYRGDVAFAVLVEGAGTSGPAVSAAGKFLSGI</sequence>
<accession>A0ABW2TUY5</accession>
<dbReference type="EMBL" id="JBHTEY010000004">
    <property type="protein sequence ID" value="MFC7616757.1"/>
    <property type="molecule type" value="Genomic_DNA"/>
</dbReference>
<dbReference type="PANTHER" id="PTHR30627:SF24">
    <property type="entry name" value="PENICILLIN-BINDING PROTEIN 4B"/>
    <property type="match status" value="1"/>
</dbReference>
<evidence type="ECO:0000259" key="1">
    <source>
        <dbReference type="Pfam" id="PF00905"/>
    </source>
</evidence>
<comment type="caution">
    <text evidence="2">The sequence shown here is derived from an EMBL/GenBank/DDBJ whole genome shotgun (WGS) entry which is preliminary data.</text>
</comment>
<dbReference type="Gene3D" id="3.40.710.10">
    <property type="entry name" value="DD-peptidase/beta-lactamase superfamily"/>
    <property type="match status" value="1"/>
</dbReference>
<reference evidence="3" key="1">
    <citation type="journal article" date="2019" name="Int. J. Syst. Evol. Microbiol.">
        <title>The Global Catalogue of Microorganisms (GCM) 10K type strain sequencing project: providing services to taxonomists for standard genome sequencing and annotation.</title>
        <authorList>
            <consortium name="The Broad Institute Genomics Platform"/>
            <consortium name="The Broad Institute Genome Sequencing Center for Infectious Disease"/>
            <person name="Wu L."/>
            <person name="Ma J."/>
        </authorList>
    </citation>
    <scope>NUCLEOTIDE SEQUENCE [LARGE SCALE GENOMIC DNA]</scope>
    <source>
        <strain evidence="3">JCM 17695</strain>
    </source>
</reference>
<dbReference type="InterPro" id="IPR012338">
    <property type="entry name" value="Beta-lactam/transpept-like"/>
</dbReference>
<dbReference type="Pfam" id="PF00905">
    <property type="entry name" value="Transpeptidase"/>
    <property type="match status" value="1"/>
</dbReference>
<evidence type="ECO:0000313" key="2">
    <source>
        <dbReference type="EMBL" id="MFC7616757.1"/>
    </source>
</evidence>
<dbReference type="Proteomes" id="UP001596512">
    <property type="component" value="Unassembled WGS sequence"/>
</dbReference>
<dbReference type="InterPro" id="IPR001460">
    <property type="entry name" value="PCN-bd_Tpept"/>
</dbReference>
<name>A0ABW2TUY5_9PSEU</name>
<protein>
    <submittedName>
        <fullName evidence="2">Penicillin-binding transpeptidase domain-containing protein</fullName>
    </submittedName>
</protein>
<dbReference type="InterPro" id="IPR050515">
    <property type="entry name" value="Beta-lactam/transpept"/>
</dbReference>
<proteinExistence type="predicted"/>
<keyword evidence="3" id="KW-1185">Reference proteome</keyword>